<proteinExistence type="predicted"/>
<evidence type="ECO:0008006" key="3">
    <source>
        <dbReference type="Google" id="ProtNLM"/>
    </source>
</evidence>
<gene>
    <name evidence="1" type="ORF">GCM10025876_02520</name>
</gene>
<reference evidence="2" key="1">
    <citation type="journal article" date="2019" name="Int. J. Syst. Evol. Microbiol.">
        <title>The Global Catalogue of Microorganisms (GCM) 10K type strain sequencing project: providing services to taxonomists for standard genome sequencing and annotation.</title>
        <authorList>
            <consortium name="The Broad Institute Genomics Platform"/>
            <consortium name="The Broad Institute Genome Sequencing Center for Infectious Disease"/>
            <person name="Wu L."/>
            <person name="Ma J."/>
        </authorList>
    </citation>
    <scope>NUCLEOTIDE SEQUENCE [LARGE SCALE GENOMIC DNA]</scope>
    <source>
        <strain evidence="2">NBRC 112299</strain>
    </source>
</reference>
<comment type="caution">
    <text evidence="1">The sequence shown here is derived from an EMBL/GenBank/DDBJ whole genome shotgun (WGS) entry which is preliminary data.</text>
</comment>
<keyword evidence="2" id="KW-1185">Reference proteome</keyword>
<sequence>MREARHGVIDEIDLIALGHMPGGASMARSRPLANLDLTAHDAAAARTLAIAEVTRMVPGDAMVLLTASEPYALLDALHTHADGRCMFEYIATGPETWATAITRVGA</sequence>
<organism evidence="1 2">
    <name type="scientific">Demequina litorisediminis</name>
    <dbReference type="NCBI Taxonomy" id="1849022"/>
    <lineage>
        <taxon>Bacteria</taxon>
        <taxon>Bacillati</taxon>
        <taxon>Actinomycetota</taxon>
        <taxon>Actinomycetes</taxon>
        <taxon>Micrococcales</taxon>
        <taxon>Demequinaceae</taxon>
        <taxon>Demequina</taxon>
    </lineage>
</organism>
<name>A0ABQ6IAF5_9MICO</name>
<protein>
    <recommendedName>
        <fullName evidence="3">DUF2249 domain-containing protein</fullName>
    </recommendedName>
</protein>
<accession>A0ABQ6IAF5</accession>
<dbReference type="Proteomes" id="UP001157125">
    <property type="component" value="Unassembled WGS sequence"/>
</dbReference>
<dbReference type="RefSeq" id="WP_284327188.1">
    <property type="nucleotide sequence ID" value="NZ_BSUN01000001.1"/>
</dbReference>
<dbReference type="EMBL" id="BSUN01000001">
    <property type="protein sequence ID" value="GMA34048.1"/>
    <property type="molecule type" value="Genomic_DNA"/>
</dbReference>
<evidence type="ECO:0000313" key="2">
    <source>
        <dbReference type="Proteomes" id="UP001157125"/>
    </source>
</evidence>
<evidence type="ECO:0000313" key="1">
    <source>
        <dbReference type="EMBL" id="GMA34048.1"/>
    </source>
</evidence>